<evidence type="ECO:0000313" key="2">
    <source>
        <dbReference type="Proteomes" id="UP001148629"/>
    </source>
</evidence>
<protein>
    <submittedName>
        <fullName evidence="1">Uncharacterized protein</fullName>
    </submittedName>
</protein>
<dbReference type="EMBL" id="JANRMS010000045">
    <property type="protein sequence ID" value="KAJ3548547.1"/>
    <property type="molecule type" value="Genomic_DNA"/>
</dbReference>
<organism evidence="1 2">
    <name type="scientific">Fusarium decemcellulare</name>
    <dbReference type="NCBI Taxonomy" id="57161"/>
    <lineage>
        <taxon>Eukaryota</taxon>
        <taxon>Fungi</taxon>
        <taxon>Dikarya</taxon>
        <taxon>Ascomycota</taxon>
        <taxon>Pezizomycotina</taxon>
        <taxon>Sordariomycetes</taxon>
        <taxon>Hypocreomycetidae</taxon>
        <taxon>Hypocreales</taxon>
        <taxon>Nectriaceae</taxon>
        <taxon>Fusarium</taxon>
        <taxon>Fusarium decemcellulare species complex</taxon>
    </lineage>
</organism>
<name>A0ACC1SXZ9_9HYPO</name>
<dbReference type="Proteomes" id="UP001148629">
    <property type="component" value="Unassembled WGS sequence"/>
</dbReference>
<reference evidence="1" key="1">
    <citation type="submission" date="2022-08" db="EMBL/GenBank/DDBJ databases">
        <title>Genome Sequence of Fusarium decemcellulare.</title>
        <authorList>
            <person name="Buettner E."/>
        </authorList>
    </citation>
    <scope>NUCLEOTIDE SEQUENCE</scope>
    <source>
        <strain evidence="1">Babe19</strain>
    </source>
</reference>
<gene>
    <name evidence="1" type="ORF">NM208_g950</name>
</gene>
<evidence type="ECO:0000313" key="1">
    <source>
        <dbReference type="EMBL" id="KAJ3548547.1"/>
    </source>
</evidence>
<proteinExistence type="predicted"/>
<comment type="caution">
    <text evidence="1">The sequence shown here is derived from an EMBL/GenBank/DDBJ whole genome shotgun (WGS) entry which is preliminary data.</text>
</comment>
<sequence>MPDELVKSWAIGIDLGTANTRVAVFRNDRLEIIPDADGGHLMPSCVSFTDRGRLIGSPAKRQSALNPKNTVFSVKRLFGRRFQEPEVRQMILHHPYSVAEDNGYPIINADYMGEKRTFSIVEILSMILSRAKENAEAYLGSPVVAAVLGIPAHFFTHHRSLILDAATIAGLKIIHTMTSPYAAVTAYAHQTMREKVERNILVFDLGAGSCHAALATTEEGIIDIKAVFSDPCLGGEDFVNRLVVEQLNHIKRSWKTDIASNARALRRLRTACEAAIHDLSSAALASITISSLFEGKDWDSTITRLRFEEICQDLFRGTIHPIERVLADGGMGKSQVDQVLLVGGCSRILRVQKLIYSFFDGKDLSKALNPDEADVYGLALTAAILSGETSSPRLNEILTLEVLPRSIGCEVEGGLMKKLVPRNTTIPTKKSEILTGTFNSKYESYISPTTRFLKIFEGERQRTKDNVLLGQIDIETIRASASELRLECTLEVEKFNYKASCTVACKGNGQSIKLDLDSVGHLSKREMNRMIADARRYKKVDDAEAERVKLRVDLDSHIAALIESVSDGATSKEREELLDSVKNIREWADLHEFAEASEYRRQSQRLQDIEKLMESRQQISRELLAHGLEEALQKANSGTLTPSRAAMLSEITTIDDWFKSSPQTDPFEYQRRLHQLNKIMARLEMTVEAPKIHDSENRDTEKPKTTGGNGRAQPTSEDQTLESLFSQTDGITPEPFSDAQFERISTFLRNKGDASWSTVPRLYTVLRLINQLDAMETFLTQGITDIWFPFAANTLPSALNPTIKFSFLQAQSVALSKGFKLEKGGDRGHIPFSRDEVLPFQVIGRLGRGAHGSVDKVMSIISHREYARKTFRKTGGLSREKVNTFITELKVLKRVSHRHCVELIGSYSDAKHFALIMEPVGDYNLAEYYQKAKGNADMLSLMRSFLGCLTSALQYLHGSRIRHRDIKPQNIVVKGDCPLITDFGIAYSWENLKRGTTTADSSKTMIYAAPEVVRVEARNESADMWSLGCVFLEIATVLKGEEVQNMRERFHERSDRYDFHANREEIGLWMEQLRGVPTTTDDVVLDWAASMLQPVSAERPMAAQLFDEIADESTRRGVLFCGPCCLDDDGSTSNDEDDSHLWCDSNTESR</sequence>
<accession>A0ACC1SXZ9</accession>
<keyword evidence="2" id="KW-1185">Reference proteome</keyword>